<feature type="domain" description="RRM" evidence="4">
    <location>
        <begin position="18"/>
        <end position="94"/>
    </location>
</feature>
<name>A0A9P6G8F6_9PLEO</name>
<evidence type="ECO:0000313" key="6">
    <source>
        <dbReference type="Proteomes" id="UP000756921"/>
    </source>
</evidence>
<dbReference type="Pfam" id="PF00076">
    <property type="entry name" value="RRM_1"/>
    <property type="match status" value="2"/>
</dbReference>
<feature type="region of interest" description="Disordered" evidence="3">
    <location>
        <begin position="165"/>
        <end position="193"/>
    </location>
</feature>
<dbReference type="Gene3D" id="3.30.70.330">
    <property type="match status" value="2"/>
</dbReference>
<dbReference type="GO" id="GO:0005634">
    <property type="term" value="C:nucleus"/>
    <property type="evidence" value="ECO:0007669"/>
    <property type="project" value="TreeGrafter"/>
</dbReference>
<feature type="domain" description="RRM" evidence="4">
    <location>
        <begin position="198"/>
        <end position="275"/>
    </location>
</feature>
<evidence type="ECO:0000256" key="3">
    <source>
        <dbReference type="SAM" id="MobiDB-lite"/>
    </source>
</evidence>
<reference evidence="5" key="1">
    <citation type="journal article" date="2020" name="Mol. Plant Microbe Interact.">
        <title>Genome Sequence of the Biocontrol Agent Coniothyrium minitans strain Conio (IMI 134523).</title>
        <authorList>
            <person name="Patel D."/>
            <person name="Shittu T.A."/>
            <person name="Baroncelli R."/>
            <person name="Muthumeenakshi S."/>
            <person name="Osborne T.H."/>
            <person name="Janganan T.K."/>
            <person name="Sreenivasaprasad S."/>
        </authorList>
    </citation>
    <scope>NUCLEOTIDE SEQUENCE</scope>
    <source>
        <strain evidence="5">Conio</strain>
    </source>
</reference>
<dbReference type="PROSITE" id="PS50102">
    <property type="entry name" value="RRM"/>
    <property type="match status" value="2"/>
</dbReference>
<protein>
    <recommendedName>
        <fullName evidence="4">RRM domain-containing protein</fullName>
    </recommendedName>
</protein>
<dbReference type="PANTHER" id="PTHR23003">
    <property type="entry name" value="RNA RECOGNITION MOTIF RRM DOMAIN CONTAINING PROTEIN"/>
    <property type="match status" value="1"/>
</dbReference>
<comment type="caution">
    <text evidence="5">The sequence shown here is derived from an EMBL/GenBank/DDBJ whole genome shotgun (WGS) entry which is preliminary data.</text>
</comment>
<dbReference type="OrthoDB" id="5382468at2759"/>
<dbReference type="EMBL" id="WJXW01000016">
    <property type="protein sequence ID" value="KAF9729634.1"/>
    <property type="molecule type" value="Genomic_DNA"/>
</dbReference>
<evidence type="ECO:0000256" key="2">
    <source>
        <dbReference type="PROSITE-ProRule" id="PRU00176"/>
    </source>
</evidence>
<gene>
    <name evidence="5" type="ORF">PMIN01_12498</name>
</gene>
<keyword evidence="6" id="KW-1185">Reference proteome</keyword>
<accession>A0A9P6G8F6</accession>
<dbReference type="InterPro" id="IPR050374">
    <property type="entry name" value="RRT5_SRSF_SR"/>
</dbReference>
<evidence type="ECO:0000313" key="5">
    <source>
        <dbReference type="EMBL" id="KAF9729634.1"/>
    </source>
</evidence>
<keyword evidence="1 2" id="KW-0694">RNA-binding</keyword>
<dbReference type="GO" id="GO:0005737">
    <property type="term" value="C:cytoplasm"/>
    <property type="evidence" value="ECO:0007669"/>
    <property type="project" value="TreeGrafter"/>
</dbReference>
<dbReference type="CDD" id="cd00590">
    <property type="entry name" value="RRM_SF"/>
    <property type="match status" value="2"/>
</dbReference>
<evidence type="ECO:0000259" key="4">
    <source>
        <dbReference type="PROSITE" id="PS50102"/>
    </source>
</evidence>
<dbReference type="AlphaFoldDB" id="A0A9P6G8F6"/>
<dbReference type="Proteomes" id="UP000756921">
    <property type="component" value="Unassembled WGS sequence"/>
</dbReference>
<dbReference type="SMART" id="SM00360">
    <property type="entry name" value="RRM"/>
    <property type="match status" value="2"/>
</dbReference>
<proteinExistence type="predicted"/>
<dbReference type="InterPro" id="IPR012677">
    <property type="entry name" value="Nucleotide-bd_a/b_plait_sf"/>
</dbReference>
<sequence length="431" mass="48619">MPRGVKVALGEISAPESRVLRVTNIHWDARNADIARFFGGYGLVDCKRYINVKIGKSTVAYVLLSTLEDVVRAIEELHLKELLGRQVRIMRAVGGFQLAPSDFFSFLEPHNVVSYNKHLESPALENTPFVKPESQVMPLPPLTGTLQLQTFRGTSYNMLGRSRIPPPALLDSNEHRPTNMFPSRRRRLQSRPQGPEHRVLFISKLHPDANRNAIELFLEGFLIVDYKRKYNDRTGKYNNTAFVLFESVEERDRARNTKNEQKILDREVSLDVAMHHIHVSNNGFLPDNISEIASMPRTPLANEPDRIGSGFPSASASNLINDSNLETNRSTYGSPKWAQAHTNTNHVEQNNLPMNAARHFIPETGPSSYDGSPQYQPGVAYRHSISVHDTPSEVHHVPTNIQRTPLRDPGPWNLAGNDSNGRQYNIVTEKE</sequence>
<dbReference type="SUPFAM" id="SSF54928">
    <property type="entry name" value="RNA-binding domain, RBD"/>
    <property type="match status" value="2"/>
</dbReference>
<organism evidence="5 6">
    <name type="scientific">Paraphaeosphaeria minitans</name>
    <dbReference type="NCBI Taxonomy" id="565426"/>
    <lineage>
        <taxon>Eukaryota</taxon>
        <taxon>Fungi</taxon>
        <taxon>Dikarya</taxon>
        <taxon>Ascomycota</taxon>
        <taxon>Pezizomycotina</taxon>
        <taxon>Dothideomycetes</taxon>
        <taxon>Pleosporomycetidae</taxon>
        <taxon>Pleosporales</taxon>
        <taxon>Massarineae</taxon>
        <taxon>Didymosphaeriaceae</taxon>
        <taxon>Paraphaeosphaeria</taxon>
    </lineage>
</organism>
<dbReference type="InterPro" id="IPR000504">
    <property type="entry name" value="RRM_dom"/>
</dbReference>
<dbReference type="InterPro" id="IPR035979">
    <property type="entry name" value="RBD_domain_sf"/>
</dbReference>
<dbReference type="GO" id="GO:0003729">
    <property type="term" value="F:mRNA binding"/>
    <property type="evidence" value="ECO:0007669"/>
    <property type="project" value="TreeGrafter"/>
</dbReference>
<evidence type="ECO:0000256" key="1">
    <source>
        <dbReference type="ARBA" id="ARBA00022884"/>
    </source>
</evidence>